<feature type="compositionally biased region" description="Low complexity" evidence="1">
    <location>
        <begin position="427"/>
        <end position="447"/>
    </location>
</feature>
<feature type="region of interest" description="Disordered" evidence="1">
    <location>
        <begin position="1"/>
        <end position="260"/>
    </location>
</feature>
<feature type="compositionally biased region" description="Polar residues" evidence="1">
    <location>
        <begin position="222"/>
        <end position="238"/>
    </location>
</feature>
<feature type="compositionally biased region" description="Low complexity" evidence="1">
    <location>
        <begin position="190"/>
        <end position="210"/>
    </location>
</feature>
<feature type="region of interest" description="Disordered" evidence="1">
    <location>
        <begin position="280"/>
        <end position="482"/>
    </location>
</feature>
<feature type="region of interest" description="Disordered" evidence="1">
    <location>
        <begin position="761"/>
        <end position="837"/>
    </location>
</feature>
<evidence type="ECO:0000256" key="1">
    <source>
        <dbReference type="SAM" id="MobiDB-lite"/>
    </source>
</evidence>
<evidence type="ECO:0000313" key="2">
    <source>
        <dbReference type="EMBL" id="KDQ11114.1"/>
    </source>
</evidence>
<dbReference type="Proteomes" id="UP000027195">
    <property type="component" value="Unassembled WGS sequence"/>
</dbReference>
<protein>
    <submittedName>
        <fullName evidence="2">Uncharacterized protein</fullName>
    </submittedName>
</protein>
<dbReference type="EMBL" id="KL198061">
    <property type="protein sequence ID" value="KDQ11114.1"/>
    <property type="molecule type" value="Genomic_DNA"/>
</dbReference>
<organism evidence="2 3">
    <name type="scientific">Botryobasidium botryosum (strain FD-172 SS1)</name>
    <dbReference type="NCBI Taxonomy" id="930990"/>
    <lineage>
        <taxon>Eukaryota</taxon>
        <taxon>Fungi</taxon>
        <taxon>Dikarya</taxon>
        <taxon>Basidiomycota</taxon>
        <taxon>Agaricomycotina</taxon>
        <taxon>Agaricomycetes</taxon>
        <taxon>Cantharellales</taxon>
        <taxon>Botryobasidiaceae</taxon>
        <taxon>Botryobasidium</taxon>
    </lineage>
</organism>
<proteinExistence type="predicted"/>
<reference evidence="3" key="1">
    <citation type="journal article" date="2014" name="Proc. Natl. Acad. Sci. U.S.A.">
        <title>Extensive sampling of basidiomycete genomes demonstrates inadequacy of the white-rot/brown-rot paradigm for wood decay fungi.</title>
        <authorList>
            <person name="Riley R."/>
            <person name="Salamov A.A."/>
            <person name="Brown D.W."/>
            <person name="Nagy L.G."/>
            <person name="Floudas D."/>
            <person name="Held B.W."/>
            <person name="Levasseur A."/>
            <person name="Lombard V."/>
            <person name="Morin E."/>
            <person name="Otillar R."/>
            <person name="Lindquist E.A."/>
            <person name="Sun H."/>
            <person name="LaButti K.M."/>
            <person name="Schmutz J."/>
            <person name="Jabbour D."/>
            <person name="Luo H."/>
            <person name="Baker S.E."/>
            <person name="Pisabarro A.G."/>
            <person name="Walton J.D."/>
            <person name="Blanchette R.A."/>
            <person name="Henrissat B."/>
            <person name="Martin F."/>
            <person name="Cullen D."/>
            <person name="Hibbett D.S."/>
            <person name="Grigoriev I.V."/>
        </authorList>
    </citation>
    <scope>NUCLEOTIDE SEQUENCE [LARGE SCALE GENOMIC DNA]</scope>
    <source>
        <strain evidence="3">FD-172 SS1</strain>
    </source>
</reference>
<feature type="region of interest" description="Disordered" evidence="1">
    <location>
        <begin position="926"/>
        <end position="1001"/>
    </location>
</feature>
<feature type="region of interest" description="Disordered" evidence="1">
    <location>
        <begin position="664"/>
        <end position="729"/>
    </location>
</feature>
<name>A0A067M6B9_BOTB1</name>
<feature type="region of interest" description="Disordered" evidence="1">
    <location>
        <begin position="586"/>
        <end position="648"/>
    </location>
</feature>
<sequence>MGNSHSVHRRSHQTKHDTSIPQPPHSPLGADKSPRRSFSAPVPPLAIGQGDAPHKRTLYRRLFSARRHSTLTLKDPLTDSPISSEFPEDPKVKEPAGPASPQTPTKLPSSLSHSSSNRFGRQVGRRFSNLIQNRRKSWAAGPQSPSGTPPVRALQKIPGSVGSLPPPSAPESPLQASSSRQEEEKPPTTAPVASPVTEAVPSASRSSASSRKGKEKEIPPSRNESATALNRTPSTSTPKPVVALAPVSSPAADPLHGERVAAARTVEEALAMSPAAVADILSESSPRSPTPLPTVSSSEDSAMNNRRGGWMAGVGSSASAAATTTTTEVAHRGELETDNDMELETELDLDFDLDPVTDLPTRTGSVSAIHVPRDERPDTGSTSHHPQRQALPAPEPTPPAEPFFTPTMPSFSSIPAGTTMIVQGVVQTSSGAPPSPTSASQARPRPSNTSLANTGTGSVPQSPGAPTSEGADTAGGGQSAEEMSIAGSIDMLGMLLGVATAATAASLMSVSNEMQFASNPEGGSEDTSAPATPSSASPPRNAPPSSAAPSMPTTPVLPTHGAAGGAANSGTARALLNSVRDRWFHRRQGSAASQPSPSALSGVVQPVSPTSVTTTSPSEPVSPTTPSSNSNWLPVPASGPGASERNQVEALRENIAAELTRVLTARRMPSASTNNSMTTTPTAATEATPPSSGASTLPTSPSPTPVGTEPSTASASAGGPPGSFERFLHDIQVELRNTLTDRYNRDHGIIPGGASVSPVAAAIAAAADTEGSDESSASPGEDAPAVPAATSPDDSEGLAEPVSDAAPSVPESEPEPAPSTQLAPHLQPHRPSTDSPLNWWRIYQFPARQVPNSVTDIQGTPITTGANNSPTTPAFGPSQPMAAASASSSPVFAGPNSPSFASRASERRSTSTIIPVIVVGLRSASTTADDPFGTVPPSPSSPTANAVDPTPPIEGIPSSSTERPPVDLTATSPLDRVRERLDQVQEWDRERVERAERERARARERTRSYIIWVIGELYSPDSVLEKSIAYEYQ</sequence>
<feature type="compositionally biased region" description="Basic residues" evidence="1">
    <location>
        <begin position="55"/>
        <end position="69"/>
    </location>
</feature>
<accession>A0A067M6B9</accession>
<feature type="compositionally biased region" description="Polar residues" evidence="1">
    <location>
        <begin position="448"/>
        <end position="465"/>
    </location>
</feature>
<dbReference type="AlphaFoldDB" id="A0A067M6B9"/>
<feature type="compositionally biased region" description="Acidic residues" evidence="1">
    <location>
        <begin position="336"/>
        <end position="355"/>
    </location>
</feature>
<feature type="compositionally biased region" description="Polar residues" evidence="1">
    <location>
        <begin position="855"/>
        <end position="872"/>
    </location>
</feature>
<feature type="compositionally biased region" description="Low complexity" evidence="1">
    <location>
        <begin position="240"/>
        <end position="254"/>
    </location>
</feature>
<keyword evidence="3" id="KW-1185">Reference proteome</keyword>
<dbReference type="InParanoid" id="A0A067M6B9"/>
<feature type="compositionally biased region" description="Polar residues" evidence="1">
    <location>
        <begin position="407"/>
        <end position="416"/>
    </location>
</feature>
<feature type="compositionally biased region" description="Low complexity" evidence="1">
    <location>
        <begin position="316"/>
        <end position="327"/>
    </location>
</feature>
<feature type="region of interest" description="Disordered" evidence="1">
    <location>
        <begin position="855"/>
        <end position="907"/>
    </location>
</feature>
<feature type="compositionally biased region" description="Polar residues" evidence="1">
    <location>
        <begin position="282"/>
        <end position="304"/>
    </location>
</feature>
<dbReference type="OrthoDB" id="8062037at2759"/>
<feature type="compositionally biased region" description="Low complexity" evidence="1">
    <location>
        <begin position="527"/>
        <end position="554"/>
    </location>
</feature>
<dbReference type="STRING" id="930990.A0A067M6B9"/>
<feature type="compositionally biased region" description="Low complexity" evidence="1">
    <location>
        <begin position="589"/>
        <end position="630"/>
    </location>
</feature>
<feature type="compositionally biased region" description="Basic and acidic residues" evidence="1">
    <location>
        <begin position="975"/>
        <end position="1001"/>
    </location>
</feature>
<evidence type="ECO:0000313" key="3">
    <source>
        <dbReference type="Proteomes" id="UP000027195"/>
    </source>
</evidence>
<feature type="compositionally biased region" description="Low complexity" evidence="1">
    <location>
        <begin position="669"/>
        <end position="712"/>
    </location>
</feature>
<gene>
    <name evidence="2" type="ORF">BOTBODRAFT_466583</name>
</gene>
<feature type="region of interest" description="Disordered" evidence="1">
    <location>
        <begin position="515"/>
        <end position="573"/>
    </location>
</feature>
<dbReference type="HOGENOM" id="CLU_293883_0_0_1"/>
<feature type="compositionally biased region" description="Basic residues" evidence="1">
    <location>
        <begin position="1"/>
        <end position="13"/>
    </location>
</feature>